<keyword evidence="9" id="KW-1185">Reference proteome</keyword>
<dbReference type="Proteomes" id="UP001500730">
    <property type="component" value="Unassembled WGS sequence"/>
</dbReference>
<comment type="caution">
    <text evidence="8">The sequence shown here is derived from an EMBL/GenBank/DDBJ whole genome shotgun (WGS) entry which is preliminary data.</text>
</comment>
<keyword evidence="3" id="KW-0813">Transport</keyword>
<name>A0ABP5YTD9_9MICO</name>
<sequence length="202" mass="20091">MSTDASVVAVPVVFPTIDPVGEAEGFTRGHAAGYAAGLRLAAAETAAREAEREAALAAALAAERARTDRGVAALDVAARALATRTAPALASVDELLVAAALTLAEAVIGSELADGPHAARAALSRALSGPDAPAVVAVRLHPDDLTVLAPAADRTGAGTVALVPDPALGRGDAVAVYPDGELDARVASSLERARAAVMEARP</sequence>
<evidence type="ECO:0000256" key="2">
    <source>
        <dbReference type="ARBA" id="ARBA00006602"/>
    </source>
</evidence>
<dbReference type="PANTHER" id="PTHR34982:SF1">
    <property type="entry name" value="FLAGELLAR ASSEMBLY PROTEIN FLIH"/>
    <property type="match status" value="1"/>
</dbReference>
<feature type="domain" description="Flagellar assembly protein FliH/Type III secretion system HrpE" evidence="7">
    <location>
        <begin position="73"/>
        <end position="192"/>
    </location>
</feature>
<dbReference type="RefSeq" id="WP_344254913.1">
    <property type="nucleotide sequence ID" value="NZ_BAAARE010000008.1"/>
</dbReference>
<evidence type="ECO:0000259" key="7">
    <source>
        <dbReference type="Pfam" id="PF02108"/>
    </source>
</evidence>
<comment type="function">
    <text evidence="1">Needed for flagellar regrowth and assembly.</text>
</comment>
<organism evidence="8 9">
    <name type="scientific">Terrabacter carboxydivorans</name>
    <dbReference type="NCBI Taxonomy" id="619730"/>
    <lineage>
        <taxon>Bacteria</taxon>
        <taxon>Bacillati</taxon>
        <taxon>Actinomycetota</taxon>
        <taxon>Actinomycetes</taxon>
        <taxon>Micrococcales</taxon>
        <taxon>Intrasporangiaceae</taxon>
        <taxon>Terrabacter</taxon>
    </lineage>
</organism>
<keyword evidence="6" id="KW-1006">Bacterial flagellum protein export</keyword>
<keyword evidence="5" id="KW-0653">Protein transport</keyword>
<evidence type="ECO:0000313" key="8">
    <source>
        <dbReference type="EMBL" id="GAA2483445.1"/>
    </source>
</evidence>
<proteinExistence type="inferred from homology"/>
<dbReference type="InterPro" id="IPR018035">
    <property type="entry name" value="Flagellar_FliH/T3SS_HrpE"/>
</dbReference>
<dbReference type="EMBL" id="BAAARE010000008">
    <property type="protein sequence ID" value="GAA2483445.1"/>
    <property type="molecule type" value="Genomic_DNA"/>
</dbReference>
<dbReference type="Pfam" id="PF02108">
    <property type="entry name" value="FliH"/>
    <property type="match status" value="1"/>
</dbReference>
<protein>
    <recommendedName>
        <fullName evidence="7">Flagellar assembly protein FliH/Type III secretion system HrpE domain-containing protein</fullName>
    </recommendedName>
</protein>
<gene>
    <name evidence="8" type="ORF">GCM10009858_21660</name>
</gene>
<evidence type="ECO:0000256" key="5">
    <source>
        <dbReference type="ARBA" id="ARBA00022927"/>
    </source>
</evidence>
<evidence type="ECO:0000256" key="4">
    <source>
        <dbReference type="ARBA" id="ARBA00022795"/>
    </source>
</evidence>
<evidence type="ECO:0000256" key="1">
    <source>
        <dbReference type="ARBA" id="ARBA00003041"/>
    </source>
</evidence>
<reference evidence="9" key="1">
    <citation type="journal article" date="2019" name="Int. J. Syst. Evol. Microbiol.">
        <title>The Global Catalogue of Microorganisms (GCM) 10K type strain sequencing project: providing services to taxonomists for standard genome sequencing and annotation.</title>
        <authorList>
            <consortium name="The Broad Institute Genomics Platform"/>
            <consortium name="The Broad Institute Genome Sequencing Center for Infectious Disease"/>
            <person name="Wu L."/>
            <person name="Ma J."/>
        </authorList>
    </citation>
    <scope>NUCLEOTIDE SEQUENCE [LARGE SCALE GENOMIC DNA]</scope>
    <source>
        <strain evidence="9">JCM 16259</strain>
    </source>
</reference>
<evidence type="ECO:0000313" key="9">
    <source>
        <dbReference type="Proteomes" id="UP001500730"/>
    </source>
</evidence>
<evidence type="ECO:0000256" key="6">
    <source>
        <dbReference type="ARBA" id="ARBA00023225"/>
    </source>
</evidence>
<accession>A0ABP5YTD9</accession>
<dbReference type="InterPro" id="IPR051472">
    <property type="entry name" value="T3SS_Stator/FliH"/>
</dbReference>
<dbReference type="PANTHER" id="PTHR34982">
    <property type="entry name" value="YOP PROTEINS TRANSLOCATION PROTEIN L"/>
    <property type="match status" value="1"/>
</dbReference>
<keyword evidence="4" id="KW-1005">Bacterial flagellum biogenesis</keyword>
<comment type="similarity">
    <text evidence="2">Belongs to the FliH family.</text>
</comment>
<evidence type="ECO:0000256" key="3">
    <source>
        <dbReference type="ARBA" id="ARBA00022448"/>
    </source>
</evidence>